<evidence type="ECO:0000313" key="4">
    <source>
        <dbReference type="Proteomes" id="UP001321741"/>
    </source>
</evidence>
<keyword evidence="2" id="KW-0732">Signal</keyword>
<feature type="signal peptide" evidence="2">
    <location>
        <begin position="1"/>
        <end position="29"/>
    </location>
</feature>
<feature type="chain" id="PRO_5045823131" evidence="2">
    <location>
        <begin position="30"/>
        <end position="217"/>
    </location>
</feature>
<evidence type="ECO:0000256" key="1">
    <source>
        <dbReference type="SAM" id="MobiDB-lite"/>
    </source>
</evidence>
<evidence type="ECO:0000313" key="3">
    <source>
        <dbReference type="EMBL" id="BDR59767.1"/>
    </source>
</evidence>
<feature type="region of interest" description="Disordered" evidence="1">
    <location>
        <begin position="192"/>
        <end position="217"/>
    </location>
</feature>
<organism evidence="3 4">
    <name type="scientific">Lactobacillus xylocopicola</name>
    <dbReference type="NCBI Taxonomy" id="2976676"/>
    <lineage>
        <taxon>Bacteria</taxon>
        <taxon>Bacillati</taxon>
        <taxon>Bacillota</taxon>
        <taxon>Bacilli</taxon>
        <taxon>Lactobacillales</taxon>
        <taxon>Lactobacillaceae</taxon>
        <taxon>Lactobacillus</taxon>
    </lineage>
</organism>
<sequence length="217" mass="24250">MKQNKMIKFNIGAMAAILLLVSGVSPALAAKHRPSLRNDYVSIMMGIKRLNYSYSSKTHKITFSGIADGYDKLTIKYDDKTVKKIKLKDNTNKFKVTIPFKGYKTFKLYGDDELLGKTVSAGQYASKAPAIDLDSDTEQYLYFDVRAKKGDLITIWRNGKPIKRRHVNKSGYASMKVANTKFAGKAKVMVTKHSPGKKTSKGVELRKKPASSEINDN</sequence>
<keyword evidence="4" id="KW-1185">Reference proteome</keyword>
<proteinExistence type="predicted"/>
<dbReference type="Proteomes" id="UP001321741">
    <property type="component" value="Chromosome"/>
</dbReference>
<dbReference type="EMBL" id="AP026803">
    <property type="protein sequence ID" value="BDR59767.1"/>
    <property type="molecule type" value="Genomic_DNA"/>
</dbReference>
<reference evidence="3 4" key="1">
    <citation type="journal article" date="2023" name="Microbiol. Spectr.">
        <title>Symbiosis of Carpenter Bees with Uncharacterized Lactic Acid Bacteria Showing NAD Auxotrophy.</title>
        <authorList>
            <person name="Kawasaki S."/>
            <person name="Ozawa K."/>
            <person name="Mori T."/>
            <person name="Yamamoto A."/>
            <person name="Ito M."/>
            <person name="Ohkuma M."/>
            <person name="Sakamoto M."/>
            <person name="Matsutani M."/>
        </authorList>
    </citation>
    <scope>NUCLEOTIDE SEQUENCE [LARGE SCALE GENOMIC DNA]</scope>
    <source>
        <strain evidence="3 4">Kim32-2</strain>
    </source>
</reference>
<dbReference type="RefSeq" id="WP_317637499.1">
    <property type="nucleotide sequence ID" value="NZ_AP026803.1"/>
</dbReference>
<accession>A0ABM8BF96</accession>
<gene>
    <name evidence="3" type="ORF">KIM322_00280</name>
</gene>
<protein>
    <submittedName>
        <fullName evidence="3">Uncharacterized protein</fullName>
    </submittedName>
</protein>
<evidence type="ECO:0000256" key="2">
    <source>
        <dbReference type="SAM" id="SignalP"/>
    </source>
</evidence>
<name>A0ABM8BF96_9LACO</name>